<keyword evidence="4" id="KW-0479">Metal-binding</keyword>
<comment type="caution">
    <text evidence="8">The sequence shown here is derived from an EMBL/GenBank/DDBJ whole genome shotgun (WGS) entry which is preliminary data.</text>
</comment>
<dbReference type="InterPro" id="IPR058240">
    <property type="entry name" value="rSAM_sf"/>
</dbReference>
<evidence type="ECO:0000313" key="9">
    <source>
        <dbReference type="Proteomes" id="UP000440713"/>
    </source>
</evidence>
<evidence type="ECO:0000259" key="7">
    <source>
        <dbReference type="PROSITE" id="PS51918"/>
    </source>
</evidence>
<dbReference type="SUPFAM" id="SSF102114">
    <property type="entry name" value="Radical SAM enzymes"/>
    <property type="match status" value="1"/>
</dbReference>
<dbReference type="PANTHER" id="PTHR11135">
    <property type="entry name" value="HISTONE ACETYLTRANSFERASE-RELATED"/>
    <property type="match status" value="1"/>
</dbReference>
<dbReference type="GO" id="GO:0003824">
    <property type="term" value="F:catalytic activity"/>
    <property type="evidence" value="ECO:0007669"/>
    <property type="project" value="InterPro"/>
</dbReference>
<feature type="domain" description="Radical SAM core" evidence="7">
    <location>
        <begin position="1"/>
        <end position="236"/>
    </location>
</feature>
<dbReference type="GO" id="GO:0046872">
    <property type="term" value="F:metal ion binding"/>
    <property type="evidence" value="ECO:0007669"/>
    <property type="project" value="UniProtKB-KW"/>
</dbReference>
<dbReference type="Pfam" id="PF00013">
    <property type="entry name" value="KH_1"/>
    <property type="match status" value="1"/>
</dbReference>
<keyword evidence="3" id="KW-0949">S-adenosyl-L-methionine</keyword>
<gene>
    <name evidence="8" type="ORF">FYJ71_03215</name>
</gene>
<dbReference type="GO" id="GO:0002926">
    <property type="term" value="P:tRNA wobble base 5-methoxycarbonylmethyl-2-thiouridinylation"/>
    <property type="evidence" value="ECO:0007669"/>
    <property type="project" value="TreeGrafter"/>
</dbReference>
<evidence type="ECO:0000256" key="4">
    <source>
        <dbReference type="ARBA" id="ARBA00022723"/>
    </source>
</evidence>
<dbReference type="SFLD" id="SFLDG01086">
    <property type="entry name" value="elongater_protein-like"/>
    <property type="match status" value="1"/>
</dbReference>
<dbReference type="SFLD" id="SFLDS00029">
    <property type="entry name" value="Radical_SAM"/>
    <property type="match status" value="1"/>
</dbReference>
<keyword evidence="2" id="KW-0004">4Fe-4S</keyword>
<sequence>MKNKIIPIFVPHQGCPHDCVFCNQKKITGVSTDMTAERTRSIIEESLKTIQNDTNIEIAFFGGSFTAIDSNIQKELLSVAYEYKKNGMINDIRMSTRPDCIDYKSLELIKSLGTTIIELGVQSMNNDVLVDSLRGHNSEIVRQSSELIKDFGIKLGLQMMVGLPSDTEEKCIQTAFDFVDMKPDFVRIYPTIVIKETGLENAYLDGRYEPFDLDKCIDIVKKLLVIFERSKIKVIRVGLQSTNDIQVGRDIVAGPYHPAFKELVASRMVQDYLVSLIEDNEKHDFDEIVVIAPKKLVSTIIGNKKSNVRFFYDKFGCRLKTIESEKNCVNEGDDILTVMIDDKIICKTTISEINDSLFDVYGLGR</sequence>
<dbReference type="CDD" id="cd01335">
    <property type="entry name" value="Radical_SAM"/>
    <property type="match status" value="1"/>
</dbReference>
<evidence type="ECO:0000256" key="1">
    <source>
        <dbReference type="ARBA" id="ARBA00001966"/>
    </source>
</evidence>
<name>A0A6N7XEI1_9FIRM</name>
<dbReference type="InterPro" id="IPR039661">
    <property type="entry name" value="ELP3"/>
</dbReference>
<dbReference type="Pfam" id="PF04055">
    <property type="entry name" value="Radical_SAM"/>
    <property type="match status" value="1"/>
</dbReference>
<accession>A0A6N7XEI1</accession>
<dbReference type="EMBL" id="VUNE01000001">
    <property type="protein sequence ID" value="MST61983.1"/>
    <property type="molecule type" value="Genomic_DNA"/>
</dbReference>
<protein>
    <submittedName>
        <fullName evidence="8">Radical SAM protein</fullName>
    </submittedName>
</protein>
<evidence type="ECO:0000313" key="8">
    <source>
        <dbReference type="EMBL" id="MST61983.1"/>
    </source>
</evidence>
<dbReference type="GO" id="GO:0051539">
    <property type="term" value="F:4 iron, 4 sulfur cluster binding"/>
    <property type="evidence" value="ECO:0007669"/>
    <property type="project" value="UniProtKB-KW"/>
</dbReference>
<evidence type="ECO:0000256" key="3">
    <source>
        <dbReference type="ARBA" id="ARBA00022691"/>
    </source>
</evidence>
<evidence type="ECO:0000256" key="6">
    <source>
        <dbReference type="ARBA" id="ARBA00023014"/>
    </source>
</evidence>
<reference evidence="8 9" key="1">
    <citation type="submission" date="2019-08" db="EMBL/GenBank/DDBJ databases">
        <title>In-depth cultivation of the pig gut microbiome towards novel bacterial diversity and tailored functional studies.</title>
        <authorList>
            <person name="Wylensek D."/>
            <person name="Hitch T.C.A."/>
            <person name="Clavel T."/>
        </authorList>
    </citation>
    <scope>NUCLEOTIDE SEQUENCE [LARGE SCALE GENOMIC DNA]</scope>
    <source>
        <strain evidence="8 9">WCA-SAB-591-4A-A</strain>
    </source>
</reference>
<comment type="cofactor">
    <cofactor evidence="1">
        <name>[4Fe-4S] cluster</name>
        <dbReference type="ChEBI" id="CHEBI:49883"/>
    </cofactor>
</comment>
<dbReference type="RefSeq" id="WP_154537351.1">
    <property type="nucleotide sequence ID" value="NZ_VUNE01000001.1"/>
</dbReference>
<dbReference type="PROSITE" id="PS51918">
    <property type="entry name" value="RADICAL_SAM"/>
    <property type="match status" value="1"/>
</dbReference>
<dbReference type="InterPro" id="IPR004088">
    <property type="entry name" value="KH_dom_type_1"/>
</dbReference>
<dbReference type="SMART" id="SM00729">
    <property type="entry name" value="Elp3"/>
    <property type="match status" value="1"/>
</dbReference>
<proteinExistence type="predicted"/>
<dbReference type="Pfam" id="PF16199">
    <property type="entry name" value="Radical_SAM_C"/>
    <property type="match status" value="1"/>
</dbReference>
<keyword evidence="6" id="KW-0411">Iron-sulfur</keyword>
<dbReference type="InterPro" id="IPR032432">
    <property type="entry name" value="Radical_SAM_C"/>
</dbReference>
<keyword evidence="5" id="KW-0408">Iron</keyword>
<dbReference type="SFLD" id="SFLDG01082">
    <property type="entry name" value="B12-binding_domain_containing"/>
    <property type="match status" value="1"/>
</dbReference>
<dbReference type="GO" id="GO:0005737">
    <property type="term" value="C:cytoplasm"/>
    <property type="evidence" value="ECO:0007669"/>
    <property type="project" value="TreeGrafter"/>
</dbReference>
<evidence type="ECO:0000256" key="2">
    <source>
        <dbReference type="ARBA" id="ARBA00022485"/>
    </source>
</evidence>
<evidence type="ECO:0000256" key="5">
    <source>
        <dbReference type="ARBA" id="ARBA00023004"/>
    </source>
</evidence>
<dbReference type="InterPro" id="IPR007197">
    <property type="entry name" value="rSAM"/>
</dbReference>
<dbReference type="AlphaFoldDB" id="A0A6N7XEI1"/>
<dbReference type="GO" id="GO:0003723">
    <property type="term" value="F:RNA binding"/>
    <property type="evidence" value="ECO:0007669"/>
    <property type="project" value="InterPro"/>
</dbReference>
<dbReference type="Gene3D" id="3.80.30.20">
    <property type="entry name" value="tm_1862 like domain"/>
    <property type="match status" value="1"/>
</dbReference>
<dbReference type="InterPro" id="IPR023404">
    <property type="entry name" value="rSAM_horseshoe"/>
</dbReference>
<keyword evidence="9" id="KW-1185">Reference proteome</keyword>
<dbReference type="InterPro" id="IPR006638">
    <property type="entry name" value="Elp3/MiaA/NifB-like_rSAM"/>
</dbReference>
<dbReference type="PANTHER" id="PTHR11135:SF0">
    <property type="entry name" value="ELONGATOR COMPLEX PROTEIN 3"/>
    <property type="match status" value="1"/>
</dbReference>
<dbReference type="Proteomes" id="UP000440713">
    <property type="component" value="Unassembled WGS sequence"/>
</dbReference>
<organism evidence="8 9">
    <name type="scientific">Peptostreptococcus porci</name>
    <dbReference type="NCBI Taxonomy" id="2652282"/>
    <lineage>
        <taxon>Bacteria</taxon>
        <taxon>Bacillati</taxon>
        <taxon>Bacillota</taxon>
        <taxon>Clostridia</taxon>
        <taxon>Peptostreptococcales</taxon>
        <taxon>Peptostreptococcaceae</taxon>
        <taxon>Peptostreptococcus</taxon>
    </lineage>
</organism>